<feature type="domain" description="EF-hand" evidence="8">
    <location>
        <begin position="45"/>
        <end position="80"/>
    </location>
</feature>
<dbReference type="RefSeq" id="XP_035672821.1">
    <property type="nucleotide sequence ID" value="XM_035816928.1"/>
</dbReference>
<dbReference type="AlphaFoldDB" id="A0A9J7KYX5"/>
<dbReference type="FunFam" id="3.40.50.300:FF:001348">
    <property type="entry name" value="Ras and EF-hand domain-containing protein"/>
    <property type="match status" value="1"/>
</dbReference>
<dbReference type="PANTHER" id="PTHR47977">
    <property type="entry name" value="RAS-RELATED PROTEIN RAB"/>
    <property type="match status" value="1"/>
</dbReference>
<dbReference type="SMART" id="SM00176">
    <property type="entry name" value="RAN"/>
    <property type="match status" value="1"/>
</dbReference>
<feature type="coiled-coil region" evidence="6">
    <location>
        <begin position="368"/>
        <end position="395"/>
    </location>
</feature>
<comment type="subcellular location">
    <subcellularLocation>
        <location evidence="1">Cytoplasm</location>
    </subcellularLocation>
</comment>
<evidence type="ECO:0000256" key="5">
    <source>
        <dbReference type="ARBA" id="ARBA00023134"/>
    </source>
</evidence>
<proteinExistence type="predicted"/>
<dbReference type="SMART" id="SM00174">
    <property type="entry name" value="RHO"/>
    <property type="match status" value="1"/>
</dbReference>
<dbReference type="SUPFAM" id="SSF52540">
    <property type="entry name" value="P-loop containing nucleoside triphosphate hydrolases"/>
    <property type="match status" value="1"/>
</dbReference>
<dbReference type="SUPFAM" id="SSF47473">
    <property type="entry name" value="EF-hand"/>
    <property type="match status" value="1"/>
</dbReference>
<evidence type="ECO:0000256" key="1">
    <source>
        <dbReference type="ARBA" id="ARBA00004496"/>
    </source>
</evidence>
<dbReference type="Proteomes" id="UP000001554">
    <property type="component" value="Chromosome 4"/>
</dbReference>
<dbReference type="KEGG" id="bfo:118413495"/>
<evidence type="ECO:0000256" key="7">
    <source>
        <dbReference type="SAM" id="MobiDB-lite"/>
    </source>
</evidence>
<dbReference type="GO" id="GO:0005525">
    <property type="term" value="F:GTP binding"/>
    <property type="evidence" value="ECO:0007669"/>
    <property type="project" value="UniProtKB-KW"/>
</dbReference>
<evidence type="ECO:0000313" key="10">
    <source>
        <dbReference type="RefSeq" id="XP_035672821.1"/>
    </source>
</evidence>
<keyword evidence="5" id="KW-0342">GTP-binding</keyword>
<dbReference type="GeneID" id="118413495"/>
<dbReference type="InterPro" id="IPR027417">
    <property type="entry name" value="P-loop_NTPase"/>
</dbReference>
<dbReference type="Pfam" id="PF13499">
    <property type="entry name" value="EF-hand_7"/>
    <property type="match status" value="1"/>
</dbReference>
<dbReference type="InterPro" id="IPR011992">
    <property type="entry name" value="EF-hand-dom_pair"/>
</dbReference>
<dbReference type="GO" id="GO:0006887">
    <property type="term" value="P:exocytosis"/>
    <property type="evidence" value="ECO:0000318"/>
    <property type="project" value="GO_Central"/>
</dbReference>
<dbReference type="SMART" id="SM00173">
    <property type="entry name" value="RAS"/>
    <property type="match status" value="1"/>
</dbReference>
<evidence type="ECO:0000256" key="2">
    <source>
        <dbReference type="ARBA" id="ARBA00022490"/>
    </source>
</evidence>
<dbReference type="PROSITE" id="PS51420">
    <property type="entry name" value="RHO"/>
    <property type="match status" value="1"/>
</dbReference>
<dbReference type="GO" id="GO:0003924">
    <property type="term" value="F:GTPase activity"/>
    <property type="evidence" value="ECO:0000318"/>
    <property type="project" value="GO_Central"/>
</dbReference>
<protein>
    <submittedName>
        <fullName evidence="10">Ras and EF-hand domain-containing protein homolog isoform X1</fullName>
    </submittedName>
</protein>
<dbReference type="PROSITE" id="PS50222">
    <property type="entry name" value="EF_HAND_2"/>
    <property type="match status" value="2"/>
</dbReference>
<evidence type="ECO:0000313" key="9">
    <source>
        <dbReference type="Proteomes" id="UP000001554"/>
    </source>
</evidence>
<dbReference type="Pfam" id="PF00071">
    <property type="entry name" value="Ras"/>
    <property type="match status" value="1"/>
</dbReference>
<keyword evidence="3" id="KW-0547">Nucleotide-binding</keyword>
<feature type="domain" description="EF-hand" evidence="8">
    <location>
        <begin position="82"/>
        <end position="117"/>
    </location>
</feature>
<dbReference type="OMA" id="VNGCGRR"/>
<feature type="region of interest" description="Disordered" evidence="7">
    <location>
        <begin position="593"/>
        <end position="613"/>
    </location>
</feature>
<feature type="coiled-coil region" evidence="6">
    <location>
        <begin position="222"/>
        <end position="335"/>
    </location>
</feature>
<reference evidence="9" key="1">
    <citation type="journal article" date="2020" name="Nat. Ecol. Evol.">
        <title>Deeply conserved synteny resolves early events in vertebrate evolution.</title>
        <authorList>
            <person name="Simakov O."/>
            <person name="Marletaz F."/>
            <person name="Yue J.X."/>
            <person name="O'Connell B."/>
            <person name="Jenkins J."/>
            <person name="Brandt A."/>
            <person name="Calef R."/>
            <person name="Tung C.H."/>
            <person name="Huang T.K."/>
            <person name="Schmutz J."/>
            <person name="Satoh N."/>
            <person name="Yu J.K."/>
            <person name="Putnam N.H."/>
            <person name="Green R.E."/>
            <person name="Rokhsar D.S."/>
        </authorList>
    </citation>
    <scope>NUCLEOTIDE SEQUENCE [LARGE SCALE GENOMIC DNA]</scope>
    <source>
        <strain evidence="9">S238N-H82</strain>
    </source>
</reference>
<dbReference type="InterPro" id="IPR001806">
    <property type="entry name" value="Small_GTPase"/>
</dbReference>
<gene>
    <name evidence="10" type="primary">LOC118413495</name>
</gene>
<dbReference type="Gene3D" id="3.40.50.300">
    <property type="entry name" value="P-loop containing nucleotide triphosphate hydrolases"/>
    <property type="match status" value="1"/>
</dbReference>
<evidence type="ECO:0000256" key="6">
    <source>
        <dbReference type="SAM" id="Coils"/>
    </source>
</evidence>
<dbReference type="GO" id="GO:0032456">
    <property type="term" value="P:endocytic recycling"/>
    <property type="evidence" value="ECO:0000318"/>
    <property type="project" value="GO_Central"/>
</dbReference>
<dbReference type="InterPro" id="IPR050227">
    <property type="entry name" value="Rab"/>
</dbReference>
<name>A0A9J7KYX5_BRAFL</name>
<feature type="compositionally biased region" description="Basic and acidic residues" evidence="7">
    <location>
        <begin position="593"/>
        <end position="606"/>
    </location>
</feature>
<keyword evidence="9" id="KW-1185">Reference proteome</keyword>
<dbReference type="SMART" id="SM00177">
    <property type="entry name" value="ARF"/>
    <property type="match status" value="1"/>
</dbReference>
<dbReference type="GO" id="GO:0005509">
    <property type="term" value="F:calcium ion binding"/>
    <property type="evidence" value="ECO:0007669"/>
    <property type="project" value="InterPro"/>
</dbReference>
<dbReference type="PROSITE" id="PS51419">
    <property type="entry name" value="RAB"/>
    <property type="match status" value="1"/>
</dbReference>
<keyword evidence="2" id="KW-0963">Cytoplasm</keyword>
<dbReference type="GO" id="GO:0008021">
    <property type="term" value="C:synaptic vesicle"/>
    <property type="evidence" value="ECO:0000318"/>
    <property type="project" value="GO_Central"/>
</dbReference>
<sequence>MSLAFPAISGEEYTCTDLGGTMFQKLRKQSKMDDISLPPGLLTSRAKRMAQNIFSLCDVDEKGFITMRDLEIALSEYSELCLTPEQVEYVFSLLDTQRSGRLHRDQFVSAFERFLMIDHSQMMLGTGNMEDGLDEMYESQTPPVSPDILTLQAEWDSFLRSVGGNVLLEGNNDLQGLWQRLRQDEPELLRPFEVFLRNAICEIYEMQTKCDSVVRSKSMLHSQEVKRLYEEMEVQLSKEREKIRVEVEERMRVELARKLEEKDDQLRELNQRRKELELMLKDLDHREKEKDKRYQELEEMIAELTVKEAQIMKENEVLQRENLKLQAQLDESLHSLEESQELCIQMQEKLHKERALLSRDYEDAVMENERKAKERDDLEFQLQKLKQKMSEERADELSKIAHEVECDTTSQTVRTPDRCFKIILVGDSGVGKTSFIHRFCKNTFSPKRQVTVGIGYYMKTMVTANSIISLQIWDTAGQERFRSIPNSYFRKVDGVMLLYDLTCEESFKNVNNWMQDIQTGVDEGNATAVTVLVANKHDLAEKHRIVSESAGLNLAKEYDALFVETSAKLGTNVAQSFEILTRKLQEREDEQIRSLPIDDRQQQEAAKRKKKCC</sequence>
<evidence type="ECO:0000256" key="3">
    <source>
        <dbReference type="ARBA" id="ARBA00022741"/>
    </source>
</evidence>
<dbReference type="PRINTS" id="PR00449">
    <property type="entry name" value="RASTRNSFRMNG"/>
</dbReference>
<dbReference type="InterPro" id="IPR002048">
    <property type="entry name" value="EF_hand_dom"/>
</dbReference>
<dbReference type="GO" id="GO:0005886">
    <property type="term" value="C:plasma membrane"/>
    <property type="evidence" value="ECO:0000318"/>
    <property type="project" value="GO_Central"/>
</dbReference>
<organism evidence="9 10">
    <name type="scientific">Branchiostoma floridae</name>
    <name type="common">Florida lancelet</name>
    <name type="synonym">Amphioxus</name>
    <dbReference type="NCBI Taxonomy" id="7739"/>
    <lineage>
        <taxon>Eukaryota</taxon>
        <taxon>Metazoa</taxon>
        <taxon>Chordata</taxon>
        <taxon>Cephalochordata</taxon>
        <taxon>Leptocardii</taxon>
        <taxon>Amphioxiformes</taxon>
        <taxon>Branchiostomatidae</taxon>
        <taxon>Branchiostoma</taxon>
    </lineage>
</organism>
<evidence type="ECO:0000256" key="4">
    <source>
        <dbReference type="ARBA" id="ARBA00023054"/>
    </source>
</evidence>
<dbReference type="PROSITE" id="PS51421">
    <property type="entry name" value="RAS"/>
    <property type="match status" value="1"/>
</dbReference>
<dbReference type="InterPro" id="IPR005225">
    <property type="entry name" value="Small_GTP-bd"/>
</dbReference>
<dbReference type="NCBIfam" id="TIGR00231">
    <property type="entry name" value="small_GTP"/>
    <property type="match status" value="1"/>
</dbReference>
<dbReference type="GO" id="GO:0030140">
    <property type="term" value="C:trans-Golgi network transport vesicle"/>
    <property type="evidence" value="ECO:0000318"/>
    <property type="project" value="GO_Central"/>
</dbReference>
<dbReference type="SMART" id="SM00175">
    <property type="entry name" value="RAB"/>
    <property type="match status" value="1"/>
</dbReference>
<keyword evidence="4 6" id="KW-0175">Coiled coil</keyword>
<dbReference type="GO" id="GO:0005768">
    <property type="term" value="C:endosome"/>
    <property type="evidence" value="ECO:0000318"/>
    <property type="project" value="GO_Central"/>
</dbReference>
<dbReference type="Gene3D" id="1.10.238.10">
    <property type="entry name" value="EF-hand"/>
    <property type="match status" value="1"/>
</dbReference>
<reference evidence="10" key="2">
    <citation type="submission" date="2025-08" db="UniProtKB">
        <authorList>
            <consortium name="RefSeq"/>
        </authorList>
    </citation>
    <scope>IDENTIFICATION</scope>
    <source>
        <strain evidence="10">S238N-H82</strain>
        <tissue evidence="10">Testes</tissue>
    </source>
</reference>
<evidence type="ECO:0000259" key="8">
    <source>
        <dbReference type="PROSITE" id="PS50222"/>
    </source>
</evidence>
<dbReference type="CDD" id="cd00154">
    <property type="entry name" value="Rab"/>
    <property type="match status" value="1"/>
</dbReference>
<accession>A0A9J7KYX5</accession>
<dbReference type="OrthoDB" id="9989112at2759"/>